<dbReference type="InParanoid" id="A5DWK1"/>
<feature type="repeat" description="Solcar" evidence="12">
    <location>
        <begin position="341"/>
        <end position="437"/>
    </location>
</feature>
<dbReference type="GO" id="GO:0006879">
    <property type="term" value="P:intracellular iron ion homeostasis"/>
    <property type="evidence" value="ECO:0007669"/>
    <property type="project" value="EnsemblFungi"/>
</dbReference>
<dbReference type="GO" id="GO:1990542">
    <property type="term" value="P:mitochondrial transmembrane transport"/>
    <property type="evidence" value="ECO:0007669"/>
    <property type="project" value="InterPro"/>
</dbReference>
<feature type="repeat" description="Solcar" evidence="12">
    <location>
        <begin position="132"/>
        <end position="221"/>
    </location>
</feature>
<dbReference type="GO" id="GO:0005743">
    <property type="term" value="C:mitochondrial inner membrane"/>
    <property type="evidence" value="ECO:0007669"/>
    <property type="project" value="UniProtKB-SubCell"/>
</dbReference>
<dbReference type="OMA" id="YWWGYES"/>
<evidence type="ECO:0000256" key="9">
    <source>
        <dbReference type="ARBA" id="ARBA00022989"/>
    </source>
</evidence>
<dbReference type="eggNOG" id="KOG0761">
    <property type="taxonomic scope" value="Eukaryota"/>
</dbReference>
<evidence type="ECO:0000256" key="5">
    <source>
        <dbReference type="ARBA" id="ARBA00022448"/>
    </source>
</evidence>
<dbReference type="PANTHER" id="PTHR45760">
    <property type="entry name" value="FI19922P1-RELATED"/>
    <property type="match status" value="1"/>
</dbReference>
<evidence type="ECO:0000256" key="12">
    <source>
        <dbReference type="PROSITE-ProRule" id="PRU00282"/>
    </source>
</evidence>
<evidence type="ECO:0000256" key="11">
    <source>
        <dbReference type="ARBA" id="ARBA00023136"/>
    </source>
</evidence>
<evidence type="ECO:0000256" key="2">
    <source>
        <dbReference type="ARBA" id="ARBA00004448"/>
    </source>
</evidence>
<dbReference type="PROSITE" id="PS50920">
    <property type="entry name" value="SOLCAR"/>
    <property type="match status" value="3"/>
</dbReference>
<dbReference type="SUPFAM" id="SSF103506">
    <property type="entry name" value="Mitochondrial carrier"/>
    <property type="match status" value="1"/>
</dbReference>
<dbReference type="OrthoDB" id="1747031at2759"/>
<dbReference type="Pfam" id="PF00153">
    <property type="entry name" value="Mito_carr"/>
    <property type="match status" value="3"/>
</dbReference>
<evidence type="ECO:0000256" key="13">
    <source>
        <dbReference type="RuleBase" id="RU000488"/>
    </source>
</evidence>
<dbReference type="GO" id="GO:0030170">
    <property type="term" value="F:pyridoxal phosphate binding"/>
    <property type="evidence" value="ECO:0007669"/>
    <property type="project" value="EnsemblFungi"/>
</dbReference>
<dbReference type="PANTHER" id="PTHR45760:SF2">
    <property type="entry name" value="FI19922P1-RELATED"/>
    <property type="match status" value="1"/>
</dbReference>
<dbReference type="VEuPathDB" id="FungiDB:LELG_01737"/>
<keyword evidence="9" id="KW-1133">Transmembrane helix</keyword>
<keyword evidence="8" id="KW-0999">Mitochondrion inner membrane</keyword>
<dbReference type="HOGENOM" id="CLU_015166_0_0_1"/>
<evidence type="ECO:0000313" key="15">
    <source>
        <dbReference type="Proteomes" id="UP000001996"/>
    </source>
</evidence>
<dbReference type="Gene3D" id="1.50.40.10">
    <property type="entry name" value="Mitochondrial carrier domain"/>
    <property type="match status" value="1"/>
</dbReference>
<dbReference type="EMBL" id="CH981525">
    <property type="protein sequence ID" value="EDK43559.1"/>
    <property type="molecule type" value="Genomic_DNA"/>
</dbReference>
<evidence type="ECO:0000256" key="4">
    <source>
        <dbReference type="ARBA" id="ARBA00021935"/>
    </source>
</evidence>
<comment type="similarity">
    <text evidence="3 13">Belongs to the mitochondrial carrier (TC 2.A.29) family.</text>
</comment>
<evidence type="ECO:0000256" key="8">
    <source>
        <dbReference type="ARBA" id="ARBA00022792"/>
    </source>
</evidence>
<evidence type="ECO:0000256" key="3">
    <source>
        <dbReference type="ARBA" id="ARBA00006375"/>
    </source>
</evidence>
<keyword evidence="15" id="KW-1185">Reference proteome</keyword>
<evidence type="ECO:0000256" key="1">
    <source>
        <dbReference type="ARBA" id="ARBA00002238"/>
    </source>
</evidence>
<comment type="function">
    <text evidence="1">Mitochondrial transporter that mediates uptake of thiamine pyrophosphate (ThPP) into mitochondria.</text>
</comment>
<dbReference type="AlphaFoldDB" id="A5DWK1"/>
<evidence type="ECO:0000256" key="6">
    <source>
        <dbReference type="ARBA" id="ARBA00022692"/>
    </source>
</evidence>
<feature type="repeat" description="Solcar" evidence="12">
    <location>
        <begin position="226"/>
        <end position="317"/>
    </location>
</feature>
<dbReference type="InterPro" id="IPR002067">
    <property type="entry name" value="MCP"/>
</dbReference>
<gene>
    <name evidence="14" type="ORF">LELG_01737</name>
</gene>
<evidence type="ECO:0000313" key="14">
    <source>
        <dbReference type="EMBL" id="EDK43559.1"/>
    </source>
</evidence>
<dbReference type="InterPro" id="IPR023395">
    <property type="entry name" value="MCP_dom_sf"/>
</dbReference>
<evidence type="ECO:0000256" key="7">
    <source>
        <dbReference type="ARBA" id="ARBA00022737"/>
    </source>
</evidence>
<keyword evidence="6 12" id="KW-0812">Transmembrane</keyword>
<proteinExistence type="inferred from homology"/>
<evidence type="ECO:0000256" key="10">
    <source>
        <dbReference type="ARBA" id="ARBA00023128"/>
    </source>
</evidence>
<name>A5DWK1_LODEL</name>
<dbReference type="GO" id="GO:0031921">
    <property type="term" value="P:pyridoxal phosphate transport"/>
    <property type="evidence" value="ECO:0007669"/>
    <property type="project" value="EnsemblFungi"/>
</dbReference>
<dbReference type="InterPro" id="IPR045315">
    <property type="entry name" value="Mtm1-like"/>
</dbReference>
<protein>
    <recommendedName>
        <fullName evidence="4">Mitochondrial thiamine pyrophosphate carrier 1</fullName>
    </recommendedName>
</protein>
<dbReference type="FunCoup" id="A5DWK1">
    <property type="interactions" value="807"/>
</dbReference>
<accession>A5DWK1</accession>
<sequence length="448" mass="49534">MFLKAIKTNESNHLDQTVHNLSAFNSEGSFTSIASIATAAITTRRYIEQGKTLTMSDEQISITQRMISACSGSLITSLVVTPFDVIRIRIQQQEILPQNEPCCQKHFPQEFPKEFPTSSIKPVGMKIPSSATSSLITSSPTLVSSATKLATSSPELFWIHNHYCNPGAENCTRISSTFQGFATISKHEGITTLWRGLSLTLLMAVPSNIIYFTGYEYLRDHSPFGGYTFNPLLCGALARCMSATFVAPVELIKTRLQSIPADSKESSGVMRHLLKDSMTLMQKNGAGTLFKGLGITLWRDVPFSGIYWFSYEHLKRGISELLKVDFNNNSKTSAEGHEDWKVFTTSFLSGSISGSIAAFFTNPFDVGKTRLQITTDDESGSREGNRRVKRPSMFRFLADIYRKEGVGALYAGFGPRVMKIAPACAIMISSYEIGKKFFKNGNLNSRDG</sequence>
<keyword evidence="11 12" id="KW-0472">Membrane</keyword>
<keyword evidence="5 13" id="KW-0813">Transport</keyword>
<organism evidence="14 15">
    <name type="scientific">Lodderomyces elongisporus (strain ATCC 11503 / CBS 2605 / JCM 1781 / NBRC 1676 / NRRL YB-4239)</name>
    <name type="common">Yeast</name>
    <name type="synonym">Saccharomyces elongisporus</name>
    <dbReference type="NCBI Taxonomy" id="379508"/>
    <lineage>
        <taxon>Eukaryota</taxon>
        <taxon>Fungi</taxon>
        <taxon>Dikarya</taxon>
        <taxon>Ascomycota</taxon>
        <taxon>Saccharomycotina</taxon>
        <taxon>Pichiomycetes</taxon>
        <taxon>Debaryomycetaceae</taxon>
        <taxon>Candida/Lodderomyces clade</taxon>
        <taxon>Lodderomyces</taxon>
    </lineage>
</organism>
<keyword evidence="7" id="KW-0677">Repeat</keyword>
<keyword evidence="10" id="KW-0496">Mitochondrion</keyword>
<dbReference type="InterPro" id="IPR018108">
    <property type="entry name" value="MCP_transmembrane"/>
</dbReference>
<comment type="subcellular location">
    <subcellularLocation>
        <location evidence="2">Mitochondrion inner membrane</location>
        <topology evidence="2">Multi-pass membrane protein</topology>
    </subcellularLocation>
</comment>
<dbReference type="PRINTS" id="PR00926">
    <property type="entry name" value="MITOCARRIER"/>
</dbReference>
<dbReference type="Proteomes" id="UP000001996">
    <property type="component" value="Unassembled WGS sequence"/>
</dbReference>
<dbReference type="KEGG" id="lel:PVL30_001714"/>
<reference evidence="14 15" key="1">
    <citation type="journal article" date="2009" name="Nature">
        <title>Evolution of pathogenicity and sexual reproduction in eight Candida genomes.</title>
        <authorList>
            <person name="Butler G."/>
            <person name="Rasmussen M.D."/>
            <person name="Lin M.F."/>
            <person name="Santos M.A."/>
            <person name="Sakthikumar S."/>
            <person name="Munro C.A."/>
            <person name="Rheinbay E."/>
            <person name="Grabherr M."/>
            <person name="Forche A."/>
            <person name="Reedy J.L."/>
            <person name="Agrafioti I."/>
            <person name="Arnaud M.B."/>
            <person name="Bates S."/>
            <person name="Brown A.J."/>
            <person name="Brunke S."/>
            <person name="Costanzo M.C."/>
            <person name="Fitzpatrick D.A."/>
            <person name="de Groot P.W."/>
            <person name="Harris D."/>
            <person name="Hoyer L.L."/>
            <person name="Hube B."/>
            <person name="Klis F.M."/>
            <person name="Kodira C."/>
            <person name="Lennard N."/>
            <person name="Logue M.E."/>
            <person name="Martin R."/>
            <person name="Neiman A.M."/>
            <person name="Nikolaou E."/>
            <person name="Quail M.A."/>
            <person name="Quinn J."/>
            <person name="Santos M.C."/>
            <person name="Schmitzberger F.F."/>
            <person name="Sherlock G."/>
            <person name="Shah P."/>
            <person name="Silverstein K.A."/>
            <person name="Skrzypek M.S."/>
            <person name="Soll D."/>
            <person name="Staggs R."/>
            <person name="Stansfield I."/>
            <person name="Stumpf M.P."/>
            <person name="Sudbery P.E."/>
            <person name="Srikantha T."/>
            <person name="Zeng Q."/>
            <person name="Berman J."/>
            <person name="Berriman M."/>
            <person name="Heitman J."/>
            <person name="Gow N.A."/>
            <person name="Lorenz M.C."/>
            <person name="Birren B.W."/>
            <person name="Kellis M."/>
            <person name="Cuomo C.A."/>
        </authorList>
    </citation>
    <scope>NUCLEOTIDE SEQUENCE [LARGE SCALE GENOMIC DNA]</scope>
    <source>
        <strain evidence="15">ATCC 11503 / BCRC 21390 / CBS 2605 / JCM 1781 / NBRC 1676 / NRRL YB-4239</strain>
    </source>
</reference>
<dbReference type="GeneID" id="5234655"/>